<proteinExistence type="predicted"/>
<keyword evidence="2" id="KW-1185">Reference proteome</keyword>
<evidence type="ECO:0000313" key="1">
    <source>
        <dbReference type="EMBL" id="GAA4895614.1"/>
    </source>
</evidence>
<evidence type="ECO:0008006" key="3">
    <source>
        <dbReference type="Google" id="ProtNLM"/>
    </source>
</evidence>
<accession>A0ABP9FAF3</accession>
<dbReference type="EMBL" id="BAABHQ010000028">
    <property type="protein sequence ID" value="GAA4895614.1"/>
    <property type="molecule type" value="Genomic_DNA"/>
</dbReference>
<protein>
    <recommendedName>
        <fullName evidence="3">HNH endonuclease</fullName>
    </recommendedName>
</protein>
<organism evidence="1 2">
    <name type="scientific">Actinomycetospora straminea</name>
    <dbReference type="NCBI Taxonomy" id="663607"/>
    <lineage>
        <taxon>Bacteria</taxon>
        <taxon>Bacillati</taxon>
        <taxon>Actinomycetota</taxon>
        <taxon>Actinomycetes</taxon>
        <taxon>Pseudonocardiales</taxon>
        <taxon>Pseudonocardiaceae</taxon>
        <taxon>Actinomycetospora</taxon>
    </lineage>
</organism>
<sequence length="85" mass="10168">MHHPKKCRNCGATRRIHLHHLTYTRLGHELDRDLMWLCARCHLWPHRLRHALPFWSLATWTRLYIYRWEVTVGPALGGTAAWLFG</sequence>
<gene>
    <name evidence="1" type="ORF">GCM10023203_57440</name>
</gene>
<reference evidence="2" key="1">
    <citation type="journal article" date="2019" name="Int. J. Syst. Evol. Microbiol.">
        <title>The Global Catalogue of Microorganisms (GCM) 10K type strain sequencing project: providing services to taxonomists for standard genome sequencing and annotation.</title>
        <authorList>
            <consortium name="The Broad Institute Genomics Platform"/>
            <consortium name="The Broad Institute Genome Sequencing Center for Infectious Disease"/>
            <person name="Wu L."/>
            <person name="Ma J."/>
        </authorList>
    </citation>
    <scope>NUCLEOTIDE SEQUENCE [LARGE SCALE GENOMIC DNA]</scope>
    <source>
        <strain evidence="2">JCM 17983</strain>
    </source>
</reference>
<dbReference type="Proteomes" id="UP001500457">
    <property type="component" value="Unassembled WGS sequence"/>
</dbReference>
<comment type="caution">
    <text evidence="1">The sequence shown here is derived from an EMBL/GenBank/DDBJ whole genome shotgun (WGS) entry which is preliminary data.</text>
</comment>
<name>A0ABP9FAF3_9PSEU</name>
<evidence type="ECO:0000313" key="2">
    <source>
        <dbReference type="Proteomes" id="UP001500457"/>
    </source>
</evidence>